<accession>A0A366DBW8</accession>
<dbReference type="InterPro" id="IPR010982">
    <property type="entry name" value="Lambda_DNA-bd_dom_sf"/>
</dbReference>
<protein>
    <submittedName>
        <fullName evidence="2">Helix-turn-helix protein</fullName>
    </submittedName>
</protein>
<dbReference type="InterPro" id="IPR001387">
    <property type="entry name" value="Cro/C1-type_HTH"/>
</dbReference>
<dbReference type="AlphaFoldDB" id="A0A366DBW8"/>
<dbReference type="RefSeq" id="WP_067505230.1">
    <property type="nucleotide sequence ID" value="NZ_QNRE01000011.1"/>
</dbReference>
<sequence>MTTTWFTRTPEAAAKDAEDQLLFDATDLIAGAMTTAGLTRHDLAALLSTHPTELARRLNGRRNLTLRDLARTAHTLGYRVDLNFVSVGDPALPPSAENGEHASRG</sequence>
<dbReference type="GO" id="GO:0003677">
    <property type="term" value="F:DNA binding"/>
    <property type="evidence" value="ECO:0007669"/>
    <property type="project" value="InterPro"/>
</dbReference>
<evidence type="ECO:0000313" key="3">
    <source>
        <dbReference type="Proteomes" id="UP000252586"/>
    </source>
</evidence>
<dbReference type="CDD" id="cd00093">
    <property type="entry name" value="HTH_XRE"/>
    <property type="match status" value="1"/>
</dbReference>
<reference evidence="2 3" key="1">
    <citation type="submission" date="2018-06" db="EMBL/GenBank/DDBJ databases">
        <title>Genomic Encyclopedia of Type Strains, Phase IV (KMG-IV): sequencing the most valuable type-strain genomes for metagenomic binning, comparative biology and taxonomic classification.</title>
        <authorList>
            <person name="Goeker M."/>
        </authorList>
    </citation>
    <scope>NUCLEOTIDE SEQUENCE [LARGE SCALE GENOMIC DNA]</scope>
    <source>
        <strain evidence="2 3">DSM 44599</strain>
    </source>
</reference>
<evidence type="ECO:0000313" key="2">
    <source>
        <dbReference type="EMBL" id="RBO87523.1"/>
    </source>
</evidence>
<organism evidence="2 3">
    <name type="scientific">Nocardia puris</name>
    <dbReference type="NCBI Taxonomy" id="208602"/>
    <lineage>
        <taxon>Bacteria</taxon>
        <taxon>Bacillati</taxon>
        <taxon>Actinomycetota</taxon>
        <taxon>Actinomycetes</taxon>
        <taxon>Mycobacteriales</taxon>
        <taxon>Nocardiaceae</taxon>
        <taxon>Nocardia</taxon>
    </lineage>
</organism>
<evidence type="ECO:0000259" key="1">
    <source>
        <dbReference type="PROSITE" id="PS50943"/>
    </source>
</evidence>
<name>A0A366DBW8_9NOCA</name>
<dbReference type="Pfam" id="PF01381">
    <property type="entry name" value="HTH_3"/>
    <property type="match status" value="1"/>
</dbReference>
<dbReference type="PROSITE" id="PS50943">
    <property type="entry name" value="HTH_CROC1"/>
    <property type="match status" value="1"/>
</dbReference>
<feature type="domain" description="HTH cro/C1-type" evidence="1">
    <location>
        <begin position="36"/>
        <end position="83"/>
    </location>
</feature>
<dbReference type="Gene3D" id="1.10.260.40">
    <property type="entry name" value="lambda repressor-like DNA-binding domains"/>
    <property type="match status" value="1"/>
</dbReference>
<dbReference type="EMBL" id="QNRE01000011">
    <property type="protein sequence ID" value="RBO87523.1"/>
    <property type="molecule type" value="Genomic_DNA"/>
</dbReference>
<dbReference type="SUPFAM" id="SSF47413">
    <property type="entry name" value="lambda repressor-like DNA-binding domains"/>
    <property type="match status" value="1"/>
</dbReference>
<dbReference type="Proteomes" id="UP000252586">
    <property type="component" value="Unassembled WGS sequence"/>
</dbReference>
<gene>
    <name evidence="2" type="ORF">DFR74_111230</name>
</gene>
<comment type="caution">
    <text evidence="2">The sequence shown here is derived from an EMBL/GenBank/DDBJ whole genome shotgun (WGS) entry which is preliminary data.</text>
</comment>
<proteinExistence type="predicted"/>
<keyword evidence="3" id="KW-1185">Reference proteome</keyword>